<evidence type="ECO:0000313" key="2">
    <source>
        <dbReference type="Proteomes" id="UP000709295"/>
    </source>
</evidence>
<keyword evidence="2" id="KW-1185">Reference proteome</keyword>
<protein>
    <submittedName>
        <fullName evidence="1">Uncharacterized protein</fullName>
    </submittedName>
</protein>
<dbReference type="PANTHER" id="PTHR47169">
    <property type="entry name" value="OS01G0541250 PROTEIN"/>
    <property type="match status" value="1"/>
</dbReference>
<organism evidence="1 2">
    <name type="scientific">Phytophthora aleatoria</name>
    <dbReference type="NCBI Taxonomy" id="2496075"/>
    <lineage>
        <taxon>Eukaryota</taxon>
        <taxon>Sar</taxon>
        <taxon>Stramenopiles</taxon>
        <taxon>Oomycota</taxon>
        <taxon>Peronosporomycetes</taxon>
        <taxon>Peronosporales</taxon>
        <taxon>Peronosporaceae</taxon>
        <taxon>Phytophthora</taxon>
    </lineage>
</organism>
<sequence length="117" mass="13287">MLTSKLLCQPSNSPDLNVLDLGLFNSIQVIQKKKSTRRIDELIEAVTDAFWEAPTRTVNAAFLSLQYSMDECIIHEGDNEFKPRHISKARLEREGRLPLSIRCSERAKQILSAPSVF</sequence>
<proteinExistence type="predicted"/>
<comment type="caution">
    <text evidence="1">The sequence shown here is derived from an EMBL/GenBank/DDBJ whole genome shotgun (WGS) entry which is preliminary data.</text>
</comment>
<accession>A0A8J5LXS3</accession>
<dbReference type="EMBL" id="JAENGY010001288">
    <property type="protein sequence ID" value="KAG6950555.1"/>
    <property type="molecule type" value="Genomic_DNA"/>
</dbReference>
<name>A0A8J5LXS3_9STRA</name>
<reference evidence="1" key="1">
    <citation type="submission" date="2021-01" db="EMBL/GenBank/DDBJ databases">
        <title>Phytophthora aleatoria, a newly-described species from Pinus radiata is distinct from Phytophthora cactorum isolates based on comparative genomics.</title>
        <authorList>
            <person name="Mcdougal R."/>
            <person name="Panda P."/>
            <person name="Williams N."/>
            <person name="Studholme D.J."/>
        </authorList>
    </citation>
    <scope>NUCLEOTIDE SEQUENCE</scope>
    <source>
        <strain evidence="1">NZFS 4037</strain>
    </source>
</reference>
<gene>
    <name evidence="1" type="ORF">JG688_00014106</name>
</gene>
<dbReference type="Proteomes" id="UP000709295">
    <property type="component" value="Unassembled WGS sequence"/>
</dbReference>
<evidence type="ECO:0000313" key="1">
    <source>
        <dbReference type="EMBL" id="KAG6950555.1"/>
    </source>
</evidence>
<dbReference type="AlphaFoldDB" id="A0A8J5LXS3"/>
<dbReference type="PANTHER" id="PTHR47169:SF2">
    <property type="entry name" value="OS01G0541250 PROTEIN"/>
    <property type="match status" value="1"/>
</dbReference>